<organism evidence="12 13">
    <name type="scientific">Halorhodospira halochloris</name>
    <name type="common">Ectothiorhodospira halochloris</name>
    <dbReference type="NCBI Taxonomy" id="1052"/>
    <lineage>
        <taxon>Bacteria</taxon>
        <taxon>Pseudomonadati</taxon>
        <taxon>Pseudomonadota</taxon>
        <taxon>Gammaproteobacteria</taxon>
        <taxon>Chromatiales</taxon>
        <taxon>Ectothiorhodospiraceae</taxon>
        <taxon>Halorhodospira</taxon>
    </lineage>
</organism>
<dbReference type="HAMAP" id="MF_01333_B">
    <property type="entry name" value="Ribosomal_uL5_B"/>
    <property type="match status" value="1"/>
</dbReference>
<name>A0A0X8XBW1_HALHR</name>
<dbReference type="Proteomes" id="UP000218890">
    <property type="component" value="Chromosome"/>
</dbReference>
<accession>A0A0X8XBW1</accession>
<dbReference type="RefSeq" id="WP_096410426.1">
    <property type="nucleotide sequence ID" value="NZ_AP017372.2"/>
</dbReference>
<dbReference type="EMBL" id="AP017372">
    <property type="protein sequence ID" value="BAU58922.1"/>
    <property type="molecule type" value="Genomic_DNA"/>
</dbReference>
<dbReference type="PANTHER" id="PTHR11994">
    <property type="entry name" value="60S RIBOSOMAL PROTEIN L11-RELATED"/>
    <property type="match status" value="1"/>
</dbReference>
<protein>
    <recommendedName>
        <fullName evidence="7 8">Large ribosomal subunit protein uL5</fullName>
    </recommendedName>
</protein>
<sequence>MATLREQYRKDVSPALLERFGYSNVMQVPRLDKIVLNMGLGEAVRDKKIIDVAQRDLAKITGQKPLVTKARKSVAGFKIREGWPIGCKVTLRRERMYEFLERFIHVAAPRIRDFRGFSPRAFDGRGNYNLGVREQLIFPEIDFDEIDRVRGMDITIATTARTDEEGKALLEGFGFPFRT</sequence>
<comment type="similarity">
    <text evidence="1 8 9">Belongs to the universal ribosomal protein uL5 family.</text>
</comment>
<keyword evidence="4 8" id="KW-0694">RNA-binding</keyword>
<feature type="domain" description="Large ribosomal subunit protein uL5 N-terminal" evidence="10">
    <location>
        <begin position="24"/>
        <end position="80"/>
    </location>
</feature>
<dbReference type="PROSITE" id="PS00358">
    <property type="entry name" value="RIBOSOMAL_L5"/>
    <property type="match status" value="1"/>
</dbReference>
<dbReference type="SUPFAM" id="SSF55282">
    <property type="entry name" value="RL5-like"/>
    <property type="match status" value="1"/>
</dbReference>
<dbReference type="PIRSF" id="PIRSF002161">
    <property type="entry name" value="Ribosomal_L5"/>
    <property type="match status" value="1"/>
</dbReference>
<dbReference type="InterPro" id="IPR020929">
    <property type="entry name" value="Ribosomal_uL5_CS"/>
</dbReference>
<evidence type="ECO:0000256" key="5">
    <source>
        <dbReference type="ARBA" id="ARBA00022980"/>
    </source>
</evidence>
<keyword evidence="3 8" id="KW-0699">rRNA-binding</keyword>
<dbReference type="GO" id="GO:0005840">
    <property type="term" value="C:ribosome"/>
    <property type="evidence" value="ECO:0007669"/>
    <property type="project" value="UniProtKB-KW"/>
</dbReference>
<feature type="domain" description="Large ribosomal subunit protein uL5 C-terminal" evidence="11">
    <location>
        <begin position="84"/>
        <end position="177"/>
    </location>
</feature>
<dbReference type="NCBIfam" id="NF000585">
    <property type="entry name" value="PRK00010.1"/>
    <property type="match status" value="1"/>
</dbReference>
<dbReference type="InterPro" id="IPR022803">
    <property type="entry name" value="Ribosomal_uL5_dom_sf"/>
</dbReference>
<keyword evidence="5 8" id="KW-0689">Ribosomal protein</keyword>
<evidence type="ECO:0000259" key="11">
    <source>
        <dbReference type="Pfam" id="PF00673"/>
    </source>
</evidence>
<dbReference type="InterPro" id="IPR020930">
    <property type="entry name" value="Ribosomal_uL5_bac-type"/>
</dbReference>
<evidence type="ECO:0000256" key="6">
    <source>
        <dbReference type="ARBA" id="ARBA00023274"/>
    </source>
</evidence>
<dbReference type="FunFam" id="3.30.1440.10:FF:000001">
    <property type="entry name" value="50S ribosomal protein L5"/>
    <property type="match status" value="1"/>
</dbReference>
<reference evidence="12" key="1">
    <citation type="submission" date="2016-02" db="EMBL/GenBank/DDBJ databases">
        <title>Halorhodospira halochloris DSM-1059 complete genome, version 2.</title>
        <authorList>
            <person name="Tsukatani Y."/>
        </authorList>
    </citation>
    <scope>NUCLEOTIDE SEQUENCE</scope>
    <source>
        <strain evidence="12">DSM 1059</strain>
    </source>
</reference>
<dbReference type="KEGG" id="hhk:HH1059_22140"/>
<dbReference type="Gene3D" id="3.30.1440.10">
    <property type="match status" value="1"/>
</dbReference>
<evidence type="ECO:0000256" key="3">
    <source>
        <dbReference type="ARBA" id="ARBA00022730"/>
    </source>
</evidence>
<evidence type="ECO:0000256" key="1">
    <source>
        <dbReference type="ARBA" id="ARBA00008553"/>
    </source>
</evidence>
<comment type="subunit">
    <text evidence="8">Part of the 50S ribosomal subunit; part of the 5S rRNA/L5/L18/L25 subcomplex. Contacts the 5S rRNA and the P site tRNA. Forms a bridge to the 30S subunit in the 70S ribosome.</text>
</comment>
<keyword evidence="13" id="KW-1185">Reference proteome</keyword>
<proteinExistence type="inferred from homology"/>
<keyword evidence="6 8" id="KW-0687">Ribonucleoprotein</keyword>
<dbReference type="GO" id="GO:0006412">
    <property type="term" value="P:translation"/>
    <property type="evidence" value="ECO:0007669"/>
    <property type="project" value="UniProtKB-UniRule"/>
</dbReference>
<evidence type="ECO:0000256" key="4">
    <source>
        <dbReference type="ARBA" id="ARBA00022884"/>
    </source>
</evidence>
<dbReference type="GO" id="GO:0000049">
    <property type="term" value="F:tRNA binding"/>
    <property type="evidence" value="ECO:0007669"/>
    <property type="project" value="UniProtKB-UniRule"/>
</dbReference>
<dbReference type="AlphaFoldDB" id="A0A0X8XBW1"/>
<keyword evidence="2 8" id="KW-0820">tRNA-binding</keyword>
<dbReference type="InterPro" id="IPR031309">
    <property type="entry name" value="Ribosomal_uL5_C"/>
</dbReference>
<evidence type="ECO:0000256" key="2">
    <source>
        <dbReference type="ARBA" id="ARBA00022555"/>
    </source>
</evidence>
<dbReference type="GO" id="GO:0003735">
    <property type="term" value="F:structural constituent of ribosome"/>
    <property type="evidence" value="ECO:0007669"/>
    <property type="project" value="InterPro"/>
</dbReference>
<dbReference type="Pfam" id="PF00281">
    <property type="entry name" value="Ribosomal_L5"/>
    <property type="match status" value="1"/>
</dbReference>
<dbReference type="InterPro" id="IPR031310">
    <property type="entry name" value="Ribosomal_uL5_N"/>
</dbReference>
<evidence type="ECO:0000256" key="9">
    <source>
        <dbReference type="RuleBase" id="RU003930"/>
    </source>
</evidence>
<evidence type="ECO:0000256" key="7">
    <source>
        <dbReference type="ARBA" id="ARBA00035245"/>
    </source>
</evidence>
<dbReference type="Pfam" id="PF00673">
    <property type="entry name" value="Ribosomal_L5_C"/>
    <property type="match status" value="1"/>
</dbReference>
<evidence type="ECO:0000259" key="10">
    <source>
        <dbReference type="Pfam" id="PF00281"/>
    </source>
</evidence>
<evidence type="ECO:0000313" key="13">
    <source>
        <dbReference type="Proteomes" id="UP000218890"/>
    </source>
</evidence>
<dbReference type="GO" id="GO:0019843">
    <property type="term" value="F:rRNA binding"/>
    <property type="evidence" value="ECO:0007669"/>
    <property type="project" value="UniProtKB-UniRule"/>
</dbReference>
<gene>
    <name evidence="8 12" type="primary">rplE</name>
    <name evidence="12" type="ORF">HH1059_22140</name>
</gene>
<evidence type="ECO:0000256" key="8">
    <source>
        <dbReference type="HAMAP-Rule" id="MF_01333"/>
    </source>
</evidence>
<comment type="function">
    <text evidence="8">This is 1 of the proteins that bind and probably mediate the attachment of the 5S RNA into the large ribosomal subunit, where it forms part of the central protuberance. In the 70S ribosome it contacts protein S13 of the 30S subunit (bridge B1b), connecting the 2 subunits; this bridge is implicated in subunit movement. Contacts the P site tRNA; the 5S rRNA and some of its associated proteins might help stabilize positioning of ribosome-bound tRNAs.</text>
</comment>
<dbReference type="GO" id="GO:1990904">
    <property type="term" value="C:ribonucleoprotein complex"/>
    <property type="evidence" value="ECO:0007669"/>
    <property type="project" value="UniProtKB-KW"/>
</dbReference>
<evidence type="ECO:0000313" key="12">
    <source>
        <dbReference type="EMBL" id="BAU58922.1"/>
    </source>
</evidence>
<dbReference type="OrthoDB" id="9806626at2"/>
<dbReference type="InterPro" id="IPR002132">
    <property type="entry name" value="Ribosomal_uL5"/>
</dbReference>